<evidence type="ECO:0000313" key="4">
    <source>
        <dbReference type="Proteomes" id="UP000002669"/>
    </source>
</evidence>
<evidence type="ECO:0000256" key="1">
    <source>
        <dbReference type="SAM" id="Coils"/>
    </source>
</evidence>
<dbReference type="OMA" id="SMAHSNK"/>
<evidence type="ECO:0000256" key="2">
    <source>
        <dbReference type="SAM" id="MobiDB-lite"/>
    </source>
</evidence>
<keyword evidence="1" id="KW-0175">Coiled coil</keyword>
<dbReference type="GeneID" id="10027477"/>
<keyword evidence="4" id="KW-1185">Reference proteome</keyword>
<name>E4UWU5_ARTGP</name>
<dbReference type="HOGENOM" id="CLU_1826670_0_0_1"/>
<reference evidence="4" key="1">
    <citation type="journal article" date="2012" name="MBio">
        <title>Comparative genome analysis of Trichophyton rubrum and related dermatophytes reveals candidate genes involved in infection.</title>
        <authorList>
            <person name="Martinez D.A."/>
            <person name="Oliver B.G."/>
            <person name="Graeser Y."/>
            <person name="Goldberg J.M."/>
            <person name="Li W."/>
            <person name="Martinez-Rossi N.M."/>
            <person name="Monod M."/>
            <person name="Shelest E."/>
            <person name="Barton R.C."/>
            <person name="Birch E."/>
            <person name="Brakhage A.A."/>
            <person name="Chen Z."/>
            <person name="Gurr S.J."/>
            <person name="Heiman D."/>
            <person name="Heitman J."/>
            <person name="Kosti I."/>
            <person name="Rossi A."/>
            <person name="Saif S."/>
            <person name="Samalova M."/>
            <person name="Saunders C.W."/>
            <person name="Shea T."/>
            <person name="Summerbell R.C."/>
            <person name="Xu J."/>
            <person name="Young S."/>
            <person name="Zeng Q."/>
            <person name="Birren B.W."/>
            <person name="Cuomo C.A."/>
            <person name="White T.C."/>
        </authorList>
    </citation>
    <scope>NUCLEOTIDE SEQUENCE [LARGE SCALE GENOMIC DNA]</scope>
    <source>
        <strain evidence="4">ATCC MYA-4604 / CBS 118893</strain>
    </source>
</reference>
<dbReference type="RefSeq" id="XP_003172209.1">
    <property type="nucleotide sequence ID" value="XM_003172161.1"/>
</dbReference>
<organism evidence="4">
    <name type="scientific">Arthroderma gypseum (strain ATCC MYA-4604 / CBS 118893)</name>
    <name type="common">Microsporum gypseum</name>
    <dbReference type="NCBI Taxonomy" id="535722"/>
    <lineage>
        <taxon>Eukaryota</taxon>
        <taxon>Fungi</taxon>
        <taxon>Dikarya</taxon>
        <taxon>Ascomycota</taxon>
        <taxon>Pezizomycotina</taxon>
        <taxon>Eurotiomycetes</taxon>
        <taxon>Eurotiomycetidae</taxon>
        <taxon>Onygenales</taxon>
        <taxon>Arthrodermataceae</taxon>
        <taxon>Nannizzia</taxon>
    </lineage>
</organism>
<protein>
    <submittedName>
        <fullName evidence="3">Uncharacterized protein</fullName>
    </submittedName>
</protein>
<gene>
    <name evidence="3" type="ORF">MGYG_04799</name>
</gene>
<dbReference type="OrthoDB" id="4186029at2759"/>
<accession>E4UWU5</accession>
<proteinExistence type="predicted"/>
<dbReference type="EMBL" id="DS989825">
    <property type="protein sequence ID" value="EFR01798.1"/>
    <property type="molecule type" value="Genomic_DNA"/>
</dbReference>
<sequence length="145" mass="16468">MAPKRASQRGQPKSRARNQRRADTVESESELSADSGAEITNLLKKLNNTVAGRKLATDGRQKIQAHHKANVKKIEDRLKEVSSSNKKAILEYRKTQLERLSELANKKLEIEDEIAKHVLVLEKVYTEANQTIKAVVEEKIEILRE</sequence>
<dbReference type="VEuPathDB" id="FungiDB:MGYG_04799"/>
<evidence type="ECO:0000313" key="3">
    <source>
        <dbReference type="EMBL" id="EFR01798.1"/>
    </source>
</evidence>
<dbReference type="Proteomes" id="UP000002669">
    <property type="component" value="Unassembled WGS sequence"/>
</dbReference>
<feature type="region of interest" description="Disordered" evidence="2">
    <location>
        <begin position="1"/>
        <end position="32"/>
    </location>
</feature>
<dbReference type="eggNOG" id="ENOG502RN7U">
    <property type="taxonomic scope" value="Eukaryota"/>
</dbReference>
<feature type="coiled-coil region" evidence="1">
    <location>
        <begin position="71"/>
        <end position="113"/>
    </location>
</feature>
<dbReference type="AlphaFoldDB" id="E4UWU5"/>
<dbReference type="InParanoid" id="E4UWU5"/>